<sequence length="305" mass="36092">MEHILEITNFWFQDEQVTAEAIQPKVTKIIRNKQYILKEKGSIKQLLAEINVLNQLAQKGIKVQRLLKTRGNESYILKDDKYYCMYEYVEGNVVEVKRVENLKVLSNTIGNEVAKLHQVLCSSNHAGKFVERNFYNVIYEWATPILKSSEQVHPELIQTMDQLQKDFKDYVTLLPRQLIHRDMHLSNLIFKENEFQGFIDFELAEINVRVFDLCYCFTSILSELFSDEQLRSNWLHIVGNIFEGYHKQNPLTEAEIQAIWYVMLGIQVIFITYFVQSTEMLKLNEEMFFWILTTREVIEKSVREV</sequence>
<dbReference type="EMBL" id="JOTM01000020">
    <property type="protein sequence ID" value="KEK23129.1"/>
    <property type="molecule type" value="Genomic_DNA"/>
</dbReference>
<reference evidence="3 4" key="1">
    <citation type="submission" date="2014-06" db="EMBL/GenBank/DDBJ databases">
        <title>Draft genome sequence of Bacillus gaemokensis JCM 15801 (MCCC 1A00707).</title>
        <authorList>
            <person name="Lai Q."/>
            <person name="Liu Y."/>
            <person name="Shao Z."/>
        </authorList>
    </citation>
    <scope>NUCLEOTIDE SEQUENCE [LARGE SCALE GENOMIC DNA]</scope>
    <source>
        <strain evidence="3 4">JCM 15801</strain>
    </source>
</reference>
<feature type="domain" description="Aminoglycoside phosphotransferase" evidence="2">
    <location>
        <begin position="35"/>
        <end position="230"/>
    </location>
</feature>
<evidence type="ECO:0000313" key="3">
    <source>
        <dbReference type="EMBL" id="KEK23129.1"/>
    </source>
</evidence>
<name>A0A073K771_9BACI</name>
<accession>A0A073K771</accession>
<comment type="caution">
    <text evidence="3">The sequence shown here is derived from an EMBL/GenBank/DDBJ whole genome shotgun (WGS) entry which is preliminary data.</text>
</comment>
<dbReference type="InterPro" id="IPR002575">
    <property type="entry name" value="Aminoglycoside_PTrfase"/>
</dbReference>
<dbReference type="GO" id="GO:0019202">
    <property type="term" value="F:amino acid kinase activity"/>
    <property type="evidence" value="ECO:0007669"/>
    <property type="project" value="TreeGrafter"/>
</dbReference>
<dbReference type="Gene3D" id="3.30.200.20">
    <property type="entry name" value="Phosphorylase Kinase, domain 1"/>
    <property type="match status" value="1"/>
</dbReference>
<evidence type="ECO:0000313" key="4">
    <source>
        <dbReference type="Proteomes" id="UP000027778"/>
    </source>
</evidence>
<keyword evidence="4" id="KW-1185">Reference proteome</keyword>
<evidence type="ECO:0000259" key="2">
    <source>
        <dbReference type="Pfam" id="PF01636"/>
    </source>
</evidence>
<dbReference type="STRING" id="574375.AZF08_23220"/>
<comment type="similarity">
    <text evidence="1">Belongs to the pseudomonas-type ThrB family.</text>
</comment>
<dbReference type="OrthoDB" id="48950at2"/>
<dbReference type="Gene3D" id="3.90.1200.10">
    <property type="match status" value="1"/>
</dbReference>
<dbReference type="PANTHER" id="PTHR21064:SF6">
    <property type="entry name" value="AMINOGLYCOSIDE PHOSPHOTRANSFERASE DOMAIN-CONTAINING PROTEIN"/>
    <property type="match status" value="1"/>
</dbReference>
<dbReference type="Pfam" id="PF01636">
    <property type="entry name" value="APH"/>
    <property type="match status" value="1"/>
</dbReference>
<dbReference type="eggNOG" id="COG2334">
    <property type="taxonomic scope" value="Bacteria"/>
</dbReference>
<evidence type="ECO:0000256" key="1">
    <source>
        <dbReference type="ARBA" id="ARBA00038240"/>
    </source>
</evidence>
<dbReference type="InterPro" id="IPR011009">
    <property type="entry name" value="Kinase-like_dom_sf"/>
</dbReference>
<dbReference type="RefSeq" id="WP_033676188.1">
    <property type="nucleotide sequence ID" value="NZ_JOTM01000020.1"/>
</dbReference>
<dbReference type="Proteomes" id="UP000027778">
    <property type="component" value="Unassembled WGS sequence"/>
</dbReference>
<dbReference type="InterPro" id="IPR050249">
    <property type="entry name" value="Pseudomonas-type_ThrB"/>
</dbReference>
<keyword evidence="3" id="KW-0808">Transferase</keyword>
<gene>
    <name evidence="3" type="ORF">BAGA_14090</name>
</gene>
<dbReference type="SUPFAM" id="SSF56112">
    <property type="entry name" value="Protein kinase-like (PK-like)"/>
    <property type="match status" value="1"/>
</dbReference>
<proteinExistence type="inferred from homology"/>
<dbReference type="PANTHER" id="PTHR21064">
    <property type="entry name" value="AMINOGLYCOSIDE PHOSPHOTRANSFERASE DOMAIN-CONTAINING PROTEIN-RELATED"/>
    <property type="match status" value="1"/>
</dbReference>
<protein>
    <submittedName>
        <fullName evidence="3">Aminoglycoside phosphotransferase</fullName>
    </submittedName>
</protein>
<dbReference type="AlphaFoldDB" id="A0A073K771"/>
<organism evidence="3 4">
    <name type="scientific">Bacillus gaemokensis</name>
    <dbReference type="NCBI Taxonomy" id="574375"/>
    <lineage>
        <taxon>Bacteria</taxon>
        <taxon>Bacillati</taxon>
        <taxon>Bacillota</taxon>
        <taxon>Bacilli</taxon>
        <taxon>Bacillales</taxon>
        <taxon>Bacillaceae</taxon>
        <taxon>Bacillus</taxon>
        <taxon>Bacillus cereus group</taxon>
    </lineage>
</organism>